<keyword evidence="13" id="KW-1185">Reference proteome</keyword>
<dbReference type="Proteomes" id="UP000027586">
    <property type="component" value="Unassembled WGS sequence"/>
</dbReference>
<dbReference type="STRING" id="1263082.A0A068RZZ9"/>
<evidence type="ECO:0000256" key="7">
    <source>
        <dbReference type="ARBA" id="ARBA00023326"/>
    </source>
</evidence>
<keyword evidence="6 8" id="KW-0326">Glycosidase</keyword>
<accession>A0A068RZZ9</accession>
<dbReference type="InterPro" id="IPR008928">
    <property type="entry name" value="6-hairpin_glycosidase_sf"/>
</dbReference>
<comment type="catalytic activity">
    <reaction evidence="1 9">
        <text>Endohydrolysis of (1-&gt;4)-beta-D-glucosidic linkages in cellulose, lichenin and cereal beta-D-glucans.</text>
        <dbReference type="EC" id="3.2.1.4"/>
    </reaction>
</comment>
<organism evidence="12 13">
    <name type="scientific">Lichtheimia corymbifera JMRC:FSU:9682</name>
    <dbReference type="NCBI Taxonomy" id="1263082"/>
    <lineage>
        <taxon>Eukaryota</taxon>
        <taxon>Fungi</taxon>
        <taxon>Fungi incertae sedis</taxon>
        <taxon>Mucoromycota</taxon>
        <taxon>Mucoromycotina</taxon>
        <taxon>Mucoromycetes</taxon>
        <taxon>Mucorales</taxon>
        <taxon>Lichtheimiaceae</taxon>
        <taxon>Lichtheimia</taxon>
    </lineage>
</organism>
<evidence type="ECO:0000256" key="1">
    <source>
        <dbReference type="ARBA" id="ARBA00000966"/>
    </source>
</evidence>
<dbReference type="Gene3D" id="1.50.10.10">
    <property type="match status" value="1"/>
</dbReference>
<reference evidence="12" key="1">
    <citation type="submission" date="2013-08" db="EMBL/GenBank/DDBJ databases">
        <title>Gene expansion shapes genome architecture in the human pathogen Lichtheimia corymbifera: an evolutionary genomics analysis in the ancient terrestrial Mucorales (Mucoromycotina).</title>
        <authorList>
            <person name="Schwartze V.U."/>
            <person name="Winter S."/>
            <person name="Shelest E."/>
            <person name="Marcet-Houben M."/>
            <person name="Horn F."/>
            <person name="Wehner S."/>
            <person name="Hoffmann K."/>
            <person name="Riege K."/>
            <person name="Sammeth M."/>
            <person name="Nowrousian M."/>
            <person name="Valiante V."/>
            <person name="Linde J."/>
            <person name="Jacobsen I.D."/>
            <person name="Marz M."/>
            <person name="Brakhage A.A."/>
            <person name="Gabaldon T."/>
            <person name="Bocker S."/>
            <person name="Voigt K."/>
        </authorList>
    </citation>
    <scope>NUCLEOTIDE SEQUENCE [LARGE SCALE GENOMIC DNA]</scope>
    <source>
        <strain evidence="12">FSU 9682</strain>
    </source>
</reference>
<keyword evidence="10" id="KW-0812">Transmembrane</keyword>
<evidence type="ECO:0000256" key="2">
    <source>
        <dbReference type="ARBA" id="ARBA00007072"/>
    </source>
</evidence>
<comment type="caution">
    <text evidence="12">The sequence shown here is derived from an EMBL/GenBank/DDBJ whole genome shotgun (WGS) entry which is preliminary data.</text>
</comment>
<dbReference type="EMBL" id="CBTN010000028">
    <property type="protein sequence ID" value="CDH55197.1"/>
    <property type="molecule type" value="Genomic_DNA"/>
</dbReference>
<feature type="active site" evidence="8">
    <location>
        <position position="673"/>
    </location>
</feature>
<keyword evidence="4 9" id="KW-0136">Cellulose degradation</keyword>
<dbReference type="InterPro" id="IPR012341">
    <property type="entry name" value="6hp_glycosidase-like_sf"/>
</dbReference>
<comment type="similarity">
    <text evidence="2 8 9">Belongs to the glycosyl hydrolase 9 (cellulase E) family.</text>
</comment>
<dbReference type="PROSITE" id="PS00698">
    <property type="entry name" value="GH9_3"/>
    <property type="match status" value="1"/>
</dbReference>
<keyword evidence="5 8" id="KW-0119">Carbohydrate metabolism</keyword>
<evidence type="ECO:0000259" key="11">
    <source>
        <dbReference type="Pfam" id="PF00759"/>
    </source>
</evidence>
<sequence length="762" mass="85587">MRWQVPSPLSTPEEFTPFVHHPYHLLLTLNVDWFQAFDNKGSYSVGAIYMTINNLPRHIRFKKENVILVGVMPGPHEPKKDEMNHYLRPLVQELQDLYFNGFPMMIEGKMVIARAAPFNVACDIPAARKVFGFTGGGVFFMTINCDLKNWRSTMVESVLIEHVDQIKAGLYEVGTCIQGEERASNGNLTLVLLMKQLPCTLTTPQVPSFSQKAHRLCYMKQHCSTMRHCKTFKTALIEWYSSLALFAQETANPHYVALLNDSMWFYEAQRSGRLPSSNRVSWRHDSALNDGSDHDIDLTGGYYDAGDYLKFTLPLAHSIAFLSWGAIEWYDGYTKANQTEYLRNTIRWGTDWLIKAHPQGDVLYVQVGDGEIDNNYWGPDTDIPSDRPSYMINSSTPGTDVAAQTAAAFAASSYLFRNQLNDTDYADLLQSHAESLFNFADTAQPWQTYTTAIAASADYYATNTYTNQLVYAALWLYRATGNSTYRDKASSYFDQFKLATQPISLTDWSDQSIAAFVLGAQVDNDNSKYSDAAIKWLDGIIHGSDICSYTKGGLLWCDGYSDDNALVPAQDTALLALIYSKVDSSKSSDYTSFATNQINYMLGNNRMLTPYVCGVHMNSPHNPHHAGASGGTDINNIDTSPPEEKYILYGAIVGGPDKDDKFYDERNDWAQTEVALDYNAPFQGLVAYQLSLDHVDDPPYVSITEPRPHVTRSHPIEKWLIAVIVIVVIFVVGLGLYICWWKRQAVRACCAGRRNQGKAIEA</sequence>
<evidence type="ECO:0000256" key="3">
    <source>
        <dbReference type="ARBA" id="ARBA00022801"/>
    </source>
</evidence>
<keyword evidence="3 8" id="KW-0378">Hydrolase</keyword>
<dbReference type="PANTHER" id="PTHR22298">
    <property type="entry name" value="ENDO-1,4-BETA-GLUCANASE"/>
    <property type="match status" value="1"/>
</dbReference>
<evidence type="ECO:0000256" key="5">
    <source>
        <dbReference type="ARBA" id="ARBA00023277"/>
    </source>
</evidence>
<dbReference type="OrthoDB" id="10257085at2759"/>
<dbReference type="InterPro" id="IPR033126">
    <property type="entry name" value="Glyco_hydro_9_Asp/Glu_AS"/>
</dbReference>
<evidence type="ECO:0000313" key="13">
    <source>
        <dbReference type="Proteomes" id="UP000027586"/>
    </source>
</evidence>
<dbReference type="Pfam" id="PF02992">
    <property type="entry name" value="Transposase_21"/>
    <property type="match status" value="1"/>
</dbReference>
<dbReference type="GO" id="GO:0030245">
    <property type="term" value="P:cellulose catabolic process"/>
    <property type="evidence" value="ECO:0007669"/>
    <property type="project" value="UniProtKB-KW"/>
</dbReference>
<dbReference type="InterPro" id="IPR004242">
    <property type="entry name" value="Transposase_21"/>
</dbReference>
<dbReference type="Pfam" id="PF00759">
    <property type="entry name" value="Glyco_hydro_9"/>
    <property type="match status" value="1"/>
</dbReference>
<gene>
    <name evidence="12" type="ORF">LCOR_06363.1</name>
</gene>
<evidence type="ECO:0000256" key="8">
    <source>
        <dbReference type="PROSITE-ProRule" id="PRU10060"/>
    </source>
</evidence>
<dbReference type="VEuPathDB" id="FungiDB:LCOR_06363.1"/>
<protein>
    <recommendedName>
        <fullName evidence="9">Endoglucanase</fullName>
        <ecNumber evidence="9">3.2.1.4</ecNumber>
    </recommendedName>
</protein>
<feature type="domain" description="Glycoside hydrolase family 9" evidence="11">
    <location>
        <begin position="255"/>
        <end position="685"/>
    </location>
</feature>
<proteinExistence type="inferred from homology"/>
<keyword evidence="10" id="KW-0472">Membrane</keyword>
<evidence type="ECO:0000313" key="12">
    <source>
        <dbReference type="EMBL" id="CDH55197.1"/>
    </source>
</evidence>
<feature type="transmembrane region" description="Helical" evidence="10">
    <location>
        <begin position="719"/>
        <end position="740"/>
    </location>
</feature>
<keyword evidence="10" id="KW-1133">Transmembrane helix</keyword>
<dbReference type="EC" id="3.2.1.4" evidence="9"/>
<feature type="active site" evidence="8">
    <location>
        <position position="664"/>
    </location>
</feature>
<dbReference type="SUPFAM" id="SSF48208">
    <property type="entry name" value="Six-hairpin glycosidases"/>
    <property type="match status" value="1"/>
</dbReference>
<name>A0A068RZZ9_9FUNG</name>
<evidence type="ECO:0000256" key="4">
    <source>
        <dbReference type="ARBA" id="ARBA00023001"/>
    </source>
</evidence>
<evidence type="ECO:0000256" key="10">
    <source>
        <dbReference type="SAM" id="Phobius"/>
    </source>
</evidence>
<keyword evidence="7 8" id="KW-0624">Polysaccharide degradation</keyword>
<dbReference type="InterPro" id="IPR001701">
    <property type="entry name" value="Glyco_hydro_9"/>
</dbReference>
<dbReference type="AlphaFoldDB" id="A0A068RZZ9"/>
<evidence type="ECO:0000256" key="6">
    <source>
        <dbReference type="ARBA" id="ARBA00023295"/>
    </source>
</evidence>
<dbReference type="GO" id="GO:0008810">
    <property type="term" value="F:cellulase activity"/>
    <property type="evidence" value="ECO:0007669"/>
    <property type="project" value="UniProtKB-EC"/>
</dbReference>
<evidence type="ECO:0000256" key="9">
    <source>
        <dbReference type="RuleBase" id="RU361166"/>
    </source>
</evidence>